<dbReference type="Proteomes" id="UP000023152">
    <property type="component" value="Unassembled WGS sequence"/>
</dbReference>
<keyword evidence="1" id="KW-1133">Transmembrane helix</keyword>
<proteinExistence type="predicted"/>
<dbReference type="EMBL" id="ASPP01024883">
    <property type="protein sequence ID" value="ETO08567.1"/>
    <property type="molecule type" value="Genomic_DNA"/>
</dbReference>
<name>X6M527_RETFI</name>
<accession>X6M527</accession>
<evidence type="ECO:0000256" key="1">
    <source>
        <dbReference type="SAM" id="Phobius"/>
    </source>
</evidence>
<evidence type="ECO:0000313" key="3">
    <source>
        <dbReference type="EMBL" id="ETO08567.1"/>
    </source>
</evidence>
<keyword evidence="4" id="KW-1185">Reference proteome</keyword>
<evidence type="ECO:0000259" key="2">
    <source>
        <dbReference type="PROSITE" id="PS50004"/>
    </source>
</evidence>
<dbReference type="CDD" id="cd00030">
    <property type="entry name" value="C2"/>
    <property type="match status" value="1"/>
</dbReference>
<dbReference type="PROSITE" id="PS50004">
    <property type="entry name" value="C2"/>
    <property type="match status" value="1"/>
</dbReference>
<keyword evidence="1" id="KW-0472">Membrane</keyword>
<dbReference type="InterPro" id="IPR000008">
    <property type="entry name" value="C2_dom"/>
</dbReference>
<comment type="caution">
    <text evidence="3">The sequence shown here is derived from an EMBL/GenBank/DDBJ whole genome shotgun (WGS) entry which is preliminary data.</text>
</comment>
<dbReference type="SUPFAM" id="SSF49562">
    <property type="entry name" value="C2 domain (Calcium/lipid-binding domain, CaLB)"/>
    <property type="match status" value="1"/>
</dbReference>
<organism evidence="3 4">
    <name type="scientific">Reticulomyxa filosa</name>
    <dbReference type="NCBI Taxonomy" id="46433"/>
    <lineage>
        <taxon>Eukaryota</taxon>
        <taxon>Sar</taxon>
        <taxon>Rhizaria</taxon>
        <taxon>Retaria</taxon>
        <taxon>Foraminifera</taxon>
        <taxon>Monothalamids</taxon>
        <taxon>Reticulomyxidae</taxon>
        <taxon>Reticulomyxa</taxon>
    </lineage>
</organism>
<dbReference type="Pfam" id="PF00168">
    <property type="entry name" value="C2"/>
    <property type="match status" value="1"/>
</dbReference>
<sequence>MQFKLKLAPFFALGFGRVSNKKRCYENKGTPSFIINSFKKGNISTKYLSVAFKKTCQEKKLLGCVTSDTSIKRFNQNSSSNGVIRSRINVTASPDKTPKDTQKATKKMILLRSFLIFCTISSTVALAWYLYWKWKKYVAGRKNGESRDKKSIKESIEDKESTKAYTYKTGTLQVVVKRAINVQGSSLSFEYNKYNISTYFLFKKKKYIYICIHDMKENDKDDIASFVKAKVGGKKFKTRVIRRNKNPVWEDSRELKCDNVLEQVLTISLYEQEPLGMNHLIGTSEIDLNWLIRERDGKLSNHVCDISNLKTKVIISLHYSE</sequence>
<evidence type="ECO:0000313" key="4">
    <source>
        <dbReference type="Proteomes" id="UP000023152"/>
    </source>
</evidence>
<feature type="domain" description="C2" evidence="2">
    <location>
        <begin position="148"/>
        <end position="301"/>
    </location>
</feature>
<keyword evidence="1" id="KW-0812">Transmembrane</keyword>
<dbReference type="InterPro" id="IPR035892">
    <property type="entry name" value="C2_domain_sf"/>
</dbReference>
<dbReference type="AlphaFoldDB" id="X6M527"/>
<reference evidence="3 4" key="1">
    <citation type="journal article" date="2013" name="Curr. Biol.">
        <title>The Genome of the Foraminiferan Reticulomyxa filosa.</title>
        <authorList>
            <person name="Glockner G."/>
            <person name="Hulsmann N."/>
            <person name="Schleicher M."/>
            <person name="Noegel A.A."/>
            <person name="Eichinger L."/>
            <person name="Gallinger C."/>
            <person name="Pawlowski J."/>
            <person name="Sierra R."/>
            <person name="Euteneuer U."/>
            <person name="Pillet L."/>
            <person name="Moustafa A."/>
            <person name="Platzer M."/>
            <person name="Groth M."/>
            <person name="Szafranski K."/>
            <person name="Schliwa M."/>
        </authorList>
    </citation>
    <scope>NUCLEOTIDE SEQUENCE [LARGE SCALE GENOMIC DNA]</scope>
</reference>
<protein>
    <recommendedName>
        <fullName evidence="2">C2 domain-containing protein</fullName>
    </recommendedName>
</protein>
<feature type="transmembrane region" description="Helical" evidence="1">
    <location>
        <begin position="109"/>
        <end position="132"/>
    </location>
</feature>
<dbReference type="Gene3D" id="2.60.40.150">
    <property type="entry name" value="C2 domain"/>
    <property type="match status" value="1"/>
</dbReference>
<dbReference type="SMART" id="SM00239">
    <property type="entry name" value="C2"/>
    <property type="match status" value="1"/>
</dbReference>
<gene>
    <name evidence="3" type="ORF">RFI_28821</name>
</gene>